<dbReference type="OrthoDB" id="5401170at2759"/>
<dbReference type="GeneID" id="64969836"/>
<protein>
    <recommendedName>
        <fullName evidence="3">Protein kinase domain-containing protein</fullName>
    </recommendedName>
</protein>
<evidence type="ECO:0000313" key="2">
    <source>
        <dbReference type="Proteomes" id="UP000654913"/>
    </source>
</evidence>
<evidence type="ECO:0008006" key="3">
    <source>
        <dbReference type="Google" id="ProtNLM"/>
    </source>
</evidence>
<dbReference type="KEGG" id="apuu:APUU_20263S"/>
<keyword evidence="2" id="KW-1185">Reference proteome</keyword>
<proteinExistence type="predicted"/>
<gene>
    <name evidence="1" type="ORF">APUU_20263S</name>
</gene>
<sequence length="272" mass="31170">MGTPWIGGQFQKYIFQGEDGSLWMMGEQISEKVIKSNPLSESIYNTSEAQAVFRCWQIRGPGVGKRAIVKVRMQIPEDLDDASPDPNVRAHEASDVYASATINEINALMWLTERGCSVTPPLLSLTHCRQGIDNVVPGGWLVFIVMERVPGVALTEFRTYDFAKRQKIRQAFRAGLTELYSHHVTQFDHSLANIMYDEKQDKCYFVDFEDADTHPEERVQKFHESEYEDWLLDDKKLVYGETDQVMLENGSLAWPTIHTNGMEKREIMLTVE</sequence>
<dbReference type="RefSeq" id="XP_041552025.1">
    <property type="nucleotide sequence ID" value="XM_041698884.1"/>
</dbReference>
<name>A0A7R7XEA5_9EURO</name>
<evidence type="ECO:0000313" key="1">
    <source>
        <dbReference type="EMBL" id="BCS19831.1"/>
    </source>
</evidence>
<dbReference type="Gene3D" id="1.10.510.10">
    <property type="entry name" value="Transferase(Phosphotransferase) domain 1"/>
    <property type="match status" value="1"/>
</dbReference>
<reference evidence="1" key="1">
    <citation type="submission" date="2021-01" db="EMBL/GenBank/DDBJ databases">
        <authorList>
            <consortium name="Aspergillus puulaauensis MK2 genome sequencing consortium"/>
            <person name="Kazuki M."/>
            <person name="Futagami T."/>
        </authorList>
    </citation>
    <scope>NUCLEOTIDE SEQUENCE</scope>
    <source>
        <strain evidence="1">MK2</strain>
    </source>
</reference>
<dbReference type="InterPro" id="IPR011009">
    <property type="entry name" value="Kinase-like_dom_sf"/>
</dbReference>
<dbReference type="AlphaFoldDB" id="A0A7R7XEA5"/>
<dbReference type="SUPFAM" id="SSF56112">
    <property type="entry name" value="Protein kinase-like (PK-like)"/>
    <property type="match status" value="1"/>
</dbReference>
<reference evidence="1" key="2">
    <citation type="submission" date="2021-02" db="EMBL/GenBank/DDBJ databases">
        <title>Aspergillus puulaauensis MK2 genome sequence.</title>
        <authorList>
            <person name="Futagami T."/>
            <person name="Mori K."/>
            <person name="Kadooka C."/>
            <person name="Tanaka T."/>
        </authorList>
    </citation>
    <scope>NUCLEOTIDE SEQUENCE</scope>
    <source>
        <strain evidence="1">MK2</strain>
    </source>
</reference>
<dbReference type="EMBL" id="AP024444">
    <property type="protein sequence ID" value="BCS19831.1"/>
    <property type="molecule type" value="Genomic_DNA"/>
</dbReference>
<accession>A0A7R7XEA5</accession>
<organism evidence="1 2">
    <name type="scientific">Aspergillus puulaauensis</name>
    <dbReference type="NCBI Taxonomy" id="1220207"/>
    <lineage>
        <taxon>Eukaryota</taxon>
        <taxon>Fungi</taxon>
        <taxon>Dikarya</taxon>
        <taxon>Ascomycota</taxon>
        <taxon>Pezizomycotina</taxon>
        <taxon>Eurotiomycetes</taxon>
        <taxon>Eurotiomycetidae</taxon>
        <taxon>Eurotiales</taxon>
        <taxon>Aspergillaceae</taxon>
        <taxon>Aspergillus</taxon>
    </lineage>
</organism>
<dbReference type="Proteomes" id="UP000654913">
    <property type="component" value="Chromosome 2"/>
</dbReference>